<dbReference type="EMBL" id="JACDUS010000004">
    <property type="protein sequence ID" value="MBA2881609.1"/>
    <property type="molecule type" value="Genomic_DNA"/>
</dbReference>
<name>A0A7W0C9E8_9BACT</name>
<sequence length="258" mass="28741">MNDKILYTQCAYCDGGTCYPAANLNDPLPSIEKAPTACPMRQYEQVVREGITHYHRSNIQEFARRASIQEAQCYEFDGQNLRTRIPRIEEIMQFAAKCNYTSLGLAFCIGLRREAREVSKIFEAGGFDVASVCCKVGRTPKESIGLTGEEKIRGPDAMESMCNPIVQAELLNRQEVDLAVMLGLCVGHDTLFLKYCKVPCTVLAVKDRVLGHNPLAAIYLSSTPYYGRLKNPARLSGAKDKWKKIDIMTEETPGKDGS</sequence>
<dbReference type="Proteomes" id="UP000525298">
    <property type="component" value="Unassembled WGS sequence"/>
</dbReference>
<gene>
    <name evidence="1" type="ORF">HNR65_001936</name>
</gene>
<proteinExistence type="predicted"/>
<dbReference type="RefSeq" id="WP_220128338.1">
    <property type="nucleotide sequence ID" value="NZ_JACDUS010000004.1"/>
</dbReference>
<accession>A0A7W0C9E8</accession>
<dbReference type="InterPro" id="IPR014997">
    <property type="entry name" value="DUF1847"/>
</dbReference>
<evidence type="ECO:0000313" key="1">
    <source>
        <dbReference type="EMBL" id="MBA2881609.1"/>
    </source>
</evidence>
<reference evidence="1 2" key="1">
    <citation type="submission" date="2020-07" db="EMBL/GenBank/DDBJ databases">
        <title>Genomic Encyclopedia of Type Strains, Phase IV (KMG-IV): sequencing the most valuable type-strain genomes for metagenomic binning, comparative biology and taxonomic classification.</title>
        <authorList>
            <person name="Goeker M."/>
        </authorList>
    </citation>
    <scope>NUCLEOTIDE SEQUENCE [LARGE SCALE GENOMIC DNA]</scope>
    <source>
        <strain evidence="1 2">DSM 17721</strain>
    </source>
</reference>
<organism evidence="1 2">
    <name type="scientific">Desulfosalsimonas propionicica</name>
    <dbReference type="NCBI Taxonomy" id="332175"/>
    <lineage>
        <taxon>Bacteria</taxon>
        <taxon>Pseudomonadati</taxon>
        <taxon>Thermodesulfobacteriota</taxon>
        <taxon>Desulfobacteria</taxon>
        <taxon>Desulfobacterales</taxon>
        <taxon>Desulfosalsimonadaceae</taxon>
        <taxon>Desulfosalsimonas</taxon>
    </lineage>
</organism>
<keyword evidence="2" id="KW-1185">Reference proteome</keyword>
<comment type="caution">
    <text evidence="1">The sequence shown here is derived from an EMBL/GenBank/DDBJ whole genome shotgun (WGS) entry which is preliminary data.</text>
</comment>
<protein>
    <submittedName>
        <fullName evidence="1">Putative metal-binding protein</fullName>
    </submittedName>
</protein>
<dbReference type="AlphaFoldDB" id="A0A7W0C9E8"/>
<dbReference type="Pfam" id="PF08901">
    <property type="entry name" value="DUF1847"/>
    <property type="match status" value="1"/>
</dbReference>
<evidence type="ECO:0000313" key="2">
    <source>
        <dbReference type="Proteomes" id="UP000525298"/>
    </source>
</evidence>